<dbReference type="AlphaFoldDB" id="A0A2D0KAF3"/>
<dbReference type="EMBL" id="NJAK01000002">
    <property type="protein sequence ID" value="PHM60439.1"/>
    <property type="molecule type" value="Genomic_DNA"/>
</dbReference>
<accession>A0A2D0KAF3</accession>
<organism evidence="1 2">
    <name type="scientific">Xenorhabdus ishibashii</name>
    <dbReference type="NCBI Taxonomy" id="1034471"/>
    <lineage>
        <taxon>Bacteria</taxon>
        <taxon>Pseudomonadati</taxon>
        <taxon>Pseudomonadota</taxon>
        <taxon>Gammaproteobacteria</taxon>
        <taxon>Enterobacterales</taxon>
        <taxon>Morganellaceae</taxon>
        <taxon>Xenorhabdus</taxon>
    </lineage>
</organism>
<keyword evidence="1" id="KW-0808">Transferase</keyword>
<evidence type="ECO:0000313" key="1">
    <source>
        <dbReference type="EMBL" id="PHM60439.1"/>
    </source>
</evidence>
<dbReference type="GO" id="GO:0008483">
    <property type="term" value="F:transaminase activity"/>
    <property type="evidence" value="ECO:0007669"/>
    <property type="project" value="UniProtKB-KW"/>
</dbReference>
<sequence length="37" mass="4158">MDSFLPFSRPAIGREEIEAVEKVYIQVGLPQAHKTIS</sequence>
<gene>
    <name evidence="1" type="ORF">Xish_03592</name>
</gene>
<evidence type="ECO:0000313" key="2">
    <source>
        <dbReference type="Proteomes" id="UP000222168"/>
    </source>
</evidence>
<proteinExistence type="predicted"/>
<dbReference type="Proteomes" id="UP000222168">
    <property type="component" value="Unassembled WGS sequence"/>
</dbReference>
<keyword evidence="2" id="KW-1185">Reference proteome</keyword>
<name>A0A2D0KAF3_9GAMM</name>
<keyword evidence="1" id="KW-0032">Aminotransferase</keyword>
<comment type="caution">
    <text evidence="1">The sequence shown here is derived from an EMBL/GenBank/DDBJ whole genome shotgun (WGS) entry which is preliminary data.</text>
</comment>
<reference evidence="1 2" key="1">
    <citation type="journal article" date="2017" name="Nat. Microbiol.">
        <title>Natural product diversity associated with the nematode symbionts Photorhabdus and Xenorhabdus.</title>
        <authorList>
            <person name="Tobias N.J."/>
            <person name="Wolff H."/>
            <person name="Djahanschiri B."/>
            <person name="Grundmann F."/>
            <person name="Kronenwerth M."/>
            <person name="Shi Y.M."/>
            <person name="Simonyi S."/>
            <person name="Grun P."/>
            <person name="Shapiro-Ilan D."/>
            <person name="Pidot S.J."/>
            <person name="Stinear T.P."/>
            <person name="Ebersberger I."/>
            <person name="Bode H.B."/>
        </authorList>
    </citation>
    <scope>NUCLEOTIDE SEQUENCE [LARGE SCALE GENOMIC DNA]</scope>
    <source>
        <strain evidence="1 2">DSM 22670</strain>
    </source>
</reference>
<protein>
    <submittedName>
        <fullName evidence="1">UDP-4-amino-4-deoxy-L-arabinose--oxoglutarate aminotransferase</fullName>
    </submittedName>
</protein>